<keyword evidence="1" id="KW-0812">Transmembrane</keyword>
<dbReference type="RefSeq" id="XP_056696219.1">
    <property type="nucleotide sequence ID" value="XM_056840241.1"/>
</dbReference>
<dbReference type="Proteomes" id="UP000813463">
    <property type="component" value="Chromosome 1"/>
</dbReference>
<organism evidence="2 3">
    <name type="scientific">Spinacia oleracea</name>
    <name type="common">Spinach</name>
    <dbReference type="NCBI Taxonomy" id="3562"/>
    <lineage>
        <taxon>Eukaryota</taxon>
        <taxon>Viridiplantae</taxon>
        <taxon>Streptophyta</taxon>
        <taxon>Embryophyta</taxon>
        <taxon>Tracheophyta</taxon>
        <taxon>Spermatophyta</taxon>
        <taxon>Magnoliopsida</taxon>
        <taxon>eudicotyledons</taxon>
        <taxon>Gunneridae</taxon>
        <taxon>Pentapetalae</taxon>
        <taxon>Caryophyllales</taxon>
        <taxon>Chenopodiaceae</taxon>
        <taxon>Chenopodioideae</taxon>
        <taxon>Anserineae</taxon>
        <taxon>Spinacia</taxon>
    </lineage>
</organism>
<evidence type="ECO:0000313" key="2">
    <source>
        <dbReference type="Proteomes" id="UP000813463"/>
    </source>
</evidence>
<gene>
    <name evidence="3 4 5" type="primary">LOC110775183</name>
</gene>
<dbReference type="PANTHER" id="PTHR10811">
    <property type="entry name" value="FRINGE-RELATED"/>
    <property type="match status" value="1"/>
</dbReference>
<accession>A0A9R0HR60</accession>
<dbReference type="RefSeq" id="XP_021835477.2">
    <property type="nucleotide sequence ID" value="XM_021979785.2"/>
</dbReference>
<dbReference type="InterPro" id="IPR006740">
    <property type="entry name" value="DUF604"/>
</dbReference>
<proteinExistence type="predicted"/>
<dbReference type="AlphaFoldDB" id="A0A9R0HR60"/>
<keyword evidence="1" id="KW-1133">Transmembrane helix</keyword>
<keyword evidence="2" id="KW-1185">Reference proteome</keyword>
<name>A0A9R0HR60_SPIOL</name>
<evidence type="ECO:0000313" key="5">
    <source>
        <dbReference type="RefSeq" id="XP_056696219.1"/>
    </source>
</evidence>
<dbReference type="Gene3D" id="3.90.550.50">
    <property type="match status" value="1"/>
</dbReference>
<sequence length="498" mass="55923">MNNNQNNVVKSFPETKTHQNKLFRLIKSTLLLSLLLFISIFALTAFFSSLPPSPARIFYSISSAVIPSSSYRSCNLSTHESGPTRLDHILFGLGGASKTWETRRVYSQLWWDPNTTRGFVWLDDNPPKMSPGRSFPPYRVSVRAWYSLSPTQNTPSSSDRMARILKESFELGLPGVRWFVMGDDDTVFFPENLVRVLSKYDHREMYYIGGSSESVEQDVMHGYETAFGGGGFAVSYGLACELVGILDGCINRYHNYYGSDEKVSACVAELGVPLTKEPGFHQLDVRGDVYGILAAHPVAPLVSLHHLVGAKPLFPGENQVDSLRRLLHAYKADPGLTIQQSFCYDHSRKWSVSISWGYTVQLYPSLISSKVLSVPLQTFHTWRSGSEGPFVFNTRPMRDDPCERPIIYYLDQIKEIGEGKTLSTYKRAAAADGKECAQPAYKNALSVENITVSASKTGPKKWMKAPRRECCEIRNSPTVYSNMRIMIRSCKPRESITI</sequence>
<reference evidence="3 4" key="2">
    <citation type="submission" date="2025-05" db="UniProtKB">
        <authorList>
            <consortium name="RefSeq"/>
        </authorList>
    </citation>
    <scope>IDENTIFICATION</scope>
    <source>
        <tissue evidence="3 4">Leaf</tissue>
    </source>
</reference>
<evidence type="ECO:0000313" key="4">
    <source>
        <dbReference type="RefSeq" id="XP_056696213.1"/>
    </source>
</evidence>
<dbReference type="KEGG" id="soe:110775183"/>
<dbReference type="GeneID" id="110775183"/>
<evidence type="ECO:0000313" key="3">
    <source>
        <dbReference type="RefSeq" id="XP_021835477.2"/>
    </source>
</evidence>
<dbReference type="GO" id="GO:0008375">
    <property type="term" value="F:acetylglucosaminyltransferase activity"/>
    <property type="evidence" value="ECO:0000318"/>
    <property type="project" value="GO_Central"/>
</dbReference>
<dbReference type="Pfam" id="PF04646">
    <property type="entry name" value="DUF604"/>
    <property type="match status" value="1"/>
</dbReference>
<protein>
    <submittedName>
        <fullName evidence="3 4">Uncharacterized protein</fullName>
    </submittedName>
</protein>
<keyword evidence="1" id="KW-0472">Membrane</keyword>
<reference evidence="2" key="1">
    <citation type="journal article" date="2021" name="Nat. Commun.">
        <title>Genomic analyses provide insights into spinach domestication and the genetic basis of agronomic traits.</title>
        <authorList>
            <person name="Cai X."/>
            <person name="Sun X."/>
            <person name="Xu C."/>
            <person name="Sun H."/>
            <person name="Wang X."/>
            <person name="Ge C."/>
            <person name="Zhang Z."/>
            <person name="Wang Q."/>
            <person name="Fei Z."/>
            <person name="Jiao C."/>
            <person name="Wang Q."/>
        </authorList>
    </citation>
    <scope>NUCLEOTIDE SEQUENCE [LARGE SCALE GENOMIC DNA]</scope>
    <source>
        <strain evidence="2">cv. Varoflay</strain>
    </source>
</reference>
<dbReference type="RefSeq" id="XP_056696213.1">
    <property type="nucleotide sequence ID" value="XM_056840235.1"/>
</dbReference>
<feature type="transmembrane region" description="Helical" evidence="1">
    <location>
        <begin position="30"/>
        <end position="50"/>
    </location>
</feature>
<evidence type="ECO:0000256" key="1">
    <source>
        <dbReference type="SAM" id="Phobius"/>
    </source>
</evidence>